<gene>
    <name evidence="2" type="ORF">L195_g038637</name>
</gene>
<dbReference type="EMBL" id="ASHM01042373">
    <property type="protein sequence ID" value="PNX82607.1"/>
    <property type="molecule type" value="Genomic_DNA"/>
</dbReference>
<dbReference type="SUPFAM" id="SSF53474">
    <property type="entry name" value="alpha/beta-Hydrolases"/>
    <property type="match status" value="1"/>
</dbReference>
<dbReference type="GO" id="GO:0016787">
    <property type="term" value="F:hydrolase activity"/>
    <property type="evidence" value="ECO:0007669"/>
    <property type="project" value="UniProtKB-KW"/>
</dbReference>
<organism evidence="2 3">
    <name type="scientific">Trifolium pratense</name>
    <name type="common">Red clover</name>
    <dbReference type="NCBI Taxonomy" id="57577"/>
    <lineage>
        <taxon>Eukaryota</taxon>
        <taxon>Viridiplantae</taxon>
        <taxon>Streptophyta</taxon>
        <taxon>Embryophyta</taxon>
        <taxon>Tracheophyta</taxon>
        <taxon>Spermatophyta</taxon>
        <taxon>Magnoliopsida</taxon>
        <taxon>eudicotyledons</taxon>
        <taxon>Gunneridae</taxon>
        <taxon>Pentapetalae</taxon>
        <taxon>rosids</taxon>
        <taxon>fabids</taxon>
        <taxon>Fabales</taxon>
        <taxon>Fabaceae</taxon>
        <taxon>Papilionoideae</taxon>
        <taxon>50 kb inversion clade</taxon>
        <taxon>NPAAA clade</taxon>
        <taxon>Hologalegina</taxon>
        <taxon>IRL clade</taxon>
        <taxon>Trifolieae</taxon>
        <taxon>Trifolium</taxon>
    </lineage>
</organism>
<dbReference type="STRING" id="57577.A0A2K3LVP3"/>
<dbReference type="AlphaFoldDB" id="A0A2K3LVP3"/>
<dbReference type="InterPro" id="IPR029058">
    <property type="entry name" value="AB_hydrolase_fold"/>
</dbReference>
<evidence type="ECO:0000259" key="1">
    <source>
        <dbReference type="Pfam" id="PF00561"/>
    </source>
</evidence>
<evidence type="ECO:0000313" key="3">
    <source>
        <dbReference type="Proteomes" id="UP000236291"/>
    </source>
</evidence>
<accession>A0A2K3LVP3</accession>
<dbReference type="Gene3D" id="3.40.50.1820">
    <property type="entry name" value="alpha/beta hydrolase"/>
    <property type="match status" value="1"/>
</dbReference>
<comment type="caution">
    <text evidence="2">The sequence shown here is derived from an EMBL/GenBank/DDBJ whole genome shotgun (WGS) entry which is preliminary data.</text>
</comment>
<reference evidence="2 3" key="2">
    <citation type="journal article" date="2017" name="Front. Plant Sci.">
        <title>Gene Classification and Mining of Molecular Markers Useful in Red Clover (Trifolium pratense) Breeding.</title>
        <authorList>
            <person name="Istvanek J."/>
            <person name="Dluhosova J."/>
            <person name="Dluhos P."/>
            <person name="Patkova L."/>
            <person name="Nedelnik J."/>
            <person name="Repkova J."/>
        </authorList>
    </citation>
    <scope>NUCLEOTIDE SEQUENCE [LARGE SCALE GENOMIC DNA]</scope>
    <source>
        <strain evidence="3">cv. Tatra</strain>
        <tissue evidence="2">Young leaves</tissue>
    </source>
</reference>
<dbReference type="PANTHER" id="PTHR43433">
    <property type="entry name" value="HYDROLASE, ALPHA/BETA FOLD FAMILY PROTEIN"/>
    <property type="match status" value="1"/>
</dbReference>
<dbReference type="Pfam" id="PF00561">
    <property type="entry name" value="Abhydrolase_1"/>
    <property type="match status" value="1"/>
</dbReference>
<name>A0A2K3LVP3_TRIPR</name>
<feature type="domain" description="AB hydrolase-1" evidence="1">
    <location>
        <begin position="77"/>
        <end position="165"/>
    </location>
</feature>
<dbReference type="Proteomes" id="UP000236291">
    <property type="component" value="Unassembled WGS sequence"/>
</dbReference>
<evidence type="ECO:0000313" key="2">
    <source>
        <dbReference type="EMBL" id="PNX82607.1"/>
    </source>
</evidence>
<dbReference type="InterPro" id="IPR050471">
    <property type="entry name" value="AB_hydrolase"/>
</dbReference>
<reference evidence="2 3" key="1">
    <citation type="journal article" date="2014" name="Am. J. Bot.">
        <title>Genome assembly and annotation for red clover (Trifolium pratense; Fabaceae).</title>
        <authorList>
            <person name="Istvanek J."/>
            <person name="Jaros M."/>
            <person name="Krenek A."/>
            <person name="Repkova J."/>
        </authorList>
    </citation>
    <scope>NUCLEOTIDE SEQUENCE [LARGE SCALE GENOMIC DNA]</scope>
    <source>
        <strain evidence="3">cv. Tatra</strain>
        <tissue evidence="2">Young leaves</tissue>
    </source>
</reference>
<keyword evidence="2" id="KW-0378">Hydrolase</keyword>
<proteinExistence type="predicted"/>
<protein>
    <submittedName>
        <fullName evidence="2">Aminoacrylate hydrolase-like protein</fullName>
    </submittedName>
</protein>
<sequence>MPYCDVGTQISPPSTSLSAVAPADVQLNNDVKIFYRTYGRGPTKVLLIIGLAATHEGWGPQIKGLTGTDIANDEDDAVWSGGDDNEAGGGIEVCAFDNRGVGRSSIPIRKSDYSTTIMAKDAITLLDHLGWKKAHVFGHSMGSMIACKLAAMVPDRVLSLALLNATGD</sequence>
<dbReference type="PANTHER" id="PTHR43433:SF5">
    <property type="entry name" value="AB HYDROLASE-1 DOMAIN-CONTAINING PROTEIN"/>
    <property type="match status" value="1"/>
</dbReference>
<dbReference type="InterPro" id="IPR000073">
    <property type="entry name" value="AB_hydrolase_1"/>
</dbReference>